<dbReference type="PANTHER" id="PTHR21666">
    <property type="entry name" value="PEPTIDASE-RELATED"/>
    <property type="match status" value="1"/>
</dbReference>
<evidence type="ECO:0000256" key="1">
    <source>
        <dbReference type="ARBA" id="ARBA00022729"/>
    </source>
</evidence>
<feature type="domain" description="M23ase beta-sheet core" evidence="3">
    <location>
        <begin position="85"/>
        <end position="177"/>
    </location>
</feature>
<keyword evidence="1 2" id="KW-0732">Signal</keyword>
<dbReference type="AlphaFoldDB" id="A0A1E7JXQ1"/>
<proteinExistence type="predicted"/>
<evidence type="ECO:0000256" key="2">
    <source>
        <dbReference type="SAM" id="SignalP"/>
    </source>
</evidence>
<dbReference type="InterPro" id="IPR016047">
    <property type="entry name" value="M23ase_b-sheet_dom"/>
</dbReference>
<reference evidence="4 5" key="1">
    <citation type="journal article" date="2016" name="Front. Microbiol.">
        <title>Comparative Genomics Analysis of Streptomyces Species Reveals Their Adaptation to the Marine Environment and Their Diversity at the Genomic Level.</title>
        <authorList>
            <person name="Tian X."/>
            <person name="Zhang Z."/>
            <person name="Yang T."/>
            <person name="Chen M."/>
            <person name="Li J."/>
            <person name="Chen F."/>
            <person name="Yang J."/>
            <person name="Li W."/>
            <person name="Zhang B."/>
            <person name="Zhang Z."/>
            <person name="Wu J."/>
            <person name="Zhang C."/>
            <person name="Long L."/>
            <person name="Xiao J."/>
        </authorList>
    </citation>
    <scope>NUCLEOTIDE SEQUENCE [LARGE SCALE GENOMIC DNA]</scope>
    <source>
        <strain evidence="4 5">SCSIO 02100</strain>
    </source>
</reference>
<evidence type="ECO:0000313" key="5">
    <source>
        <dbReference type="Proteomes" id="UP000176101"/>
    </source>
</evidence>
<gene>
    <name evidence="4" type="ORF">AN216_20540</name>
</gene>
<accession>A0A1E7JXQ1</accession>
<evidence type="ECO:0000313" key="4">
    <source>
        <dbReference type="EMBL" id="OEU96391.1"/>
    </source>
</evidence>
<feature type="signal peptide" evidence="2">
    <location>
        <begin position="1"/>
        <end position="30"/>
    </location>
</feature>
<dbReference type="GO" id="GO:0004222">
    <property type="term" value="F:metalloendopeptidase activity"/>
    <property type="evidence" value="ECO:0007669"/>
    <property type="project" value="TreeGrafter"/>
</dbReference>
<name>A0A1E7JXQ1_9ACTN</name>
<protein>
    <recommendedName>
        <fullName evidence="3">M23ase beta-sheet core domain-containing protein</fullName>
    </recommendedName>
</protein>
<sequence>MTNRRRRAGTFRTGAVAVAAVALLTTGVTGAVATTPADSVRQSTTVSAQAELPDDSWWGVRDGKTTTPYNEYNPGYKFGCNGDQRHKGLDIGAPTGTTIHAWGSGKVVGTGYDDGGYHRWIQVYFPSIDMSMTLGHLLDGSQLKVGSTFEKGDVWAKVGTEADGLNHPHVHYRASKGNHGEAAIGPCEDMDPFVIWDALGLPA</sequence>
<evidence type="ECO:0000259" key="3">
    <source>
        <dbReference type="Pfam" id="PF01551"/>
    </source>
</evidence>
<dbReference type="InterPro" id="IPR050570">
    <property type="entry name" value="Cell_wall_metabolism_enzyme"/>
</dbReference>
<dbReference type="InterPro" id="IPR011055">
    <property type="entry name" value="Dup_hybrid_motif"/>
</dbReference>
<dbReference type="Pfam" id="PF01551">
    <property type="entry name" value="Peptidase_M23"/>
    <property type="match status" value="1"/>
</dbReference>
<organism evidence="4 5">
    <name type="scientific">Streptomyces oceani</name>
    <dbReference type="NCBI Taxonomy" id="1075402"/>
    <lineage>
        <taxon>Bacteria</taxon>
        <taxon>Bacillati</taxon>
        <taxon>Actinomycetota</taxon>
        <taxon>Actinomycetes</taxon>
        <taxon>Kitasatosporales</taxon>
        <taxon>Streptomycetaceae</taxon>
        <taxon>Streptomyces</taxon>
    </lineage>
</organism>
<dbReference type="SUPFAM" id="SSF51261">
    <property type="entry name" value="Duplicated hybrid motif"/>
    <property type="match status" value="1"/>
</dbReference>
<dbReference type="RefSeq" id="WP_070198176.1">
    <property type="nucleotide sequence ID" value="NZ_LJGU01000141.1"/>
</dbReference>
<dbReference type="Gene3D" id="2.70.70.10">
    <property type="entry name" value="Glucose Permease (Domain IIA)"/>
    <property type="match status" value="1"/>
</dbReference>
<dbReference type="Proteomes" id="UP000176101">
    <property type="component" value="Unassembled WGS sequence"/>
</dbReference>
<dbReference type="STRING" id="1075402.AN216_20540"/>
<dbReference type="EMBL" id="LJGU01000141">
    <property type="protein sequence ID" value="OEU96391.1"/>
    <property type="molecule type" value="Genomic_DNA"/>
</dbReference>
<dbReference type="PANTHER" id="PTHR21666:SF289">
    <property type="entry name" value="L-ALA--D-GLU ENDOPEPTIDASE"/>
    <property type="match status" value="1"/>
</dbReference>
<comment type="caution">
    <text evidence="4">The sequence shown here is derived from an EMBL/GenBank/DDBJ whole genome shotgun (WGS) entry which is preliminary data.</text>
</comment>
<keyword evidence="5" id="KW-1185">Reference proteome</keyword>
<feature type="chain" id="PRO_5038335545" description="M23ase beta-sheet core domain-containing protein" evidence="2">
    <location>
        <begin position="31"/>
        <end position="203"/>
    </location>
</feature>
<dbReference type="CDD" id="cd12797">
    <property type="entry name" value="M23_peptidase"/>
    <property type="match status" value="1"/>
</dbReference>